<evidence type="ECO:0000313" key="4">
    <source>
        <dbReference type="Proteomes" id="UP001321492"/>
    </source>
</evidence>
<evidence type="ECO:0000259" key="2">
    <source>
        <dbReference type="Pfam" id="PF13406"/>
    </source>
</evidence>
<dbReference type="InterPro" id="IPR023346">
    <property type="entry name" value="Lysozyme-like_dom_sf"/>
</dbReference>
<evidence type="ECO:0000259" key="1">
    <source>
        <dbReference type="Pfam" id="PF01471"/>
    </source>
</evidence>
<gene>
    <name evidence="3" type="ORF">QNA08_08730</name>
</gene>
<dbReference type="InterPro" id="IPR031304">
    <property type="entry name" value="SLT_2"/>
</dbReference>
<dbReference type="InterPro" id="IPR011970">
    <property type="entry name" value="MltB_2"/>
</dbReference>
<dbReference type="EMBL" id="JASJEV010000004">
    <property type="protein sequence ID" value="MDJ1158315.1"/>
    <property type="molecule type" value="Genomic_DNA"/>
</dbReference>
<dbReference type="CDD" id="cd13399">
    <property type="entry name" value="Slt35-like"/>
    <property type="match status" value="1"/>
</dbReference>
<dbReference type="InterPro" id="IPR043426">
    <property type="entry name" value="MltB-like"/>
</dbReference>
<feature type="domain" description="Transglycosylase SLT" evidence="2">
    <location>
        <begin position="64"/>
        <end position="350"/>
    </location>
</feature>
<dbReference type="RefSeq" id="WP_283740302.1">
    <property type="nucleotide sequence ID" value="NZ_JASJEV010000004.1"/>
</dbReference>
<dbReference type="NCBIfam" id="TIGR02283">
    <property type="entry name" value="MltB_2"/>
    <property type="match status" value="1"/>
</dbReference>
<keyword evidence="4" id="KW-1185">Reference proteome</keyword>
<proteinExistence type="predicted"/>
<organism evidence="3 4">
    <name type="scientific">Chelatococcus albus</name>
    <dbReference type="NCBI Taxonomy" id="3047466"/>
    <lineage>
        <taxon>Bacteria</taxon>
        <taxon>Pseudomonadati</taxon>
        <taxon>Pseudomonadota</taxon>
        <taxon>Alphaproteobacteria</taxon>
        <taxon>Hyphomicrobiales</taxon>
        <taxon>Chelatococcaceae</taxon>
        <taxon>Chelatococcus</taxon>
    </lineage>
</organism>
<dbReference type="InterPro" id="IPR036365">
    <property type="entry name" value="PGBD-like_sf"/>
</dbReference>
<dbReference type="PROSITE" id="PS51257">
    <property type="entry name" value="PROKAR_LIPOPROTEIN"/>
    <property type="match status" value="1"/>
</dbReference>
<evidence type="ECO:0000313" key="3">
    <source>
        <dbReference type="EMBL" id="MDJ1158315.1"/>
    </source>
</evidence>
<accession>A0ABT7AG20</accession>
<dbReference type="Gene3D" id="1.10.8.350">
    <property type="entry name" value="Bacterial muramidase"/>
    <property type="match status" value="1"/>
</dbReference>
<comment type="caution">
    <text evidence="3">The sequence shown here is derived from an EMBL/GenBank/DDBJ whole genome shotgun (WGS) entry which is preliminary data.</text>
</comment>
<dbReference type="Pfam" id="PF01471">
    <property type="entry name" value="PG_binding_1"/>
    <property type="match status" value="1"/>
</dbReference>
<name>A0ABT7AG20_9HYPH</name>
<dbReference type="SUPFAM" id="SSF53955">
    <property type="entry name" value="Lysozyme-like"/>
    <property type="match status" value="1"/>
</dbReference>
<dbReference type="SUPFAM" id="SSF47090">
    <property type="entry name" value="PGBD-like"/>
    <property type="match status" value="1"/>
</dbReference>
<sequence length="434" mass="46996">MAARTAGGRMRGAAGRRTGIGAIAAIAASLALAACASNGILPGVASMDEVETTSGRGAPQPAAFAAFVEELWPAARARGVSRRTFDAAFAGVSPDQKVLDLTKKQSEFVKPIWEYLASAVSEKRLEKGPQMAAQYASTLAAVEQTYGVDRKVIMGVWGMETNFGGFTGNNYVVQALATLAYARYRGDYFRNELVTALKILDDGHVSPADMQGSWAGAMGQTQFMPSSFVRYAVDFTGDGKRDIWTSVPDALASTANYLKMHGWQTGLPWGFEVQLPPGYSHRVRKQSFAHWAQAGVRRMDGKAMPAEGEASLFMPAGARGPVFLVTKNFAVIKRYNNSDAYALGVAHLGDRVYGGPAIQASWPVEERQLTKDERHELQRRLALLGYDVGEPDGRLGTQTRDAIVAFQESRGLVPDGYPDSRLLAYLRQTADPRS</sequence>
<reference evidence="3 4" key="1">
    <citation type="submission" date="2023-05" db="EMBL/GenBank/DDBJ databases">
        <title>Chelatococcus sp. nov., a moderately thermophilic bacterium isolated from hot spring microbial mat.</title>
        <authorList>
            <person name="Hu C.-J."/>
            <person name="Li W.-J."/>
        </authorList>
    </citation>
    <scope>NUCLEOTIDE SEQUENCE [LARGE SCALE GENOMIC DNA]</scope>
    <source>
        <strain evidence="3 4">SYSU G07232</strain>
    </source>
</reference>
<dbReference type="PANTHER" id="PTHR30163">
    <property type="entry name" value="MEMBRANE-BOUND LYTIC MUREIN TRANSGLYCOSYLASE B"/>
    <property type="match status" value="1"/>
</dbReference>
<dbReference type="PANTHER" id="PTHR30163:SF8">
    <property type="entry name" value="LYTIC MUREIN TRANSGLYCOSYLASE"/>
    <property type="match status" value="1"/>
</dbReference>
<feature type="domain" description="Peptidoglycan binding-like" evidence="1">
    <location>
        <begin position="371"/>
        <end position="424"/>
    </location>
</feature>
<dbReference type="Proteomes" id="UP001321492">
    <property type="component" value="Unassembled WGS sequence"/>
</dbReference>
<dbReference type="Pfam" id="PF13406">
    <property type="entry name" value="SLT_2"/>
    <property type="match status" value="1"/>
</dbReference>
<dbReference type="Gene3D" id="1.10.530.10">
    <property type="match status" value="1"/>
</dbReference>
<dbReference type="Gene3D" id="1.10.101.10">
    <property type="entry name" value="PGBD-like superfamily/PGBD"/>
    <property type="match status" value="1"/>
</dbReference>
<dbReference type="InterPro" id="IPR036366">
    <property type="entry name" value="PGBDSf"/>
</dbReference>
<dbReference type="InterPro" id="IPR002477">
    <property type="entry name" value="Peptidoglycan-bd-like"/>
</dbReference>
<protein>
    <submittedName>
        <fullName evidence="3">Lytic murein transglycosylase</fullName>
    </submittedName>
</protein>